<dbReference type="RefSeq" id="WP_148692749.1">
    <property type="nucleotide sequence ID" value="NZ_CP020477.1"/>
</dbReference>
<evidence type="ECO:0000313" key="1">
    <source>
        <dbReference type="EMBL" id="ARM76955.1"/>
    </source>
</evidence>
<dbReference type="EMBL" id="CP020477">
    <property type="protein sequence ID" value="ARM76955.1"/>
    <property type="molecule type" value="Genomic_DNA"/>
</dbReference>
<reference evidence="1 2" key="1">
    <citation type="submission" date="2017-03" db="EMBL/GenBank/DDBJ databases">
        <title>Sulfur activation and transportation mechanism of thermophilic Archaea Acidianus manzaensis YN-25.</title>
        <authorList>
            <person name="Ma Y."/>
            <person name="Yang Y."/>
            <person name="Xia J."/>
        </authorList>
    </citation>
    <scope>NUCLEOTIDE SEQUENCE [LARGE SCALE GENOMIC DNA]</scope>
    <source>
        <strain evidence="1 2">YN-25</strain>
    </source>
</reference>
<protein>
    <submittedName>
        <fullName evidence="1">Uncharacterized protein</fullName>
    </submittedName>
</protein>
<gene>
    <name evidence="1" type="ORF">B6F84_13640</name>
</gene>
<dbReference type="KEGG" id="aman:B6F84_13640"/>
<proteinExistence type="predicted"/>
<name>A0A1W6K399_9CREN</name>
<accession>A0A1W6K399</accession>
<keyword evidence="2" id="KW-1185">Reference proteome</keyword>
<evidence type="ECO:0000313" key="2">
    <source>
        <dbReference type="Proteomes" id="UP000193404"/>
    </source>
</evidence>
<sequence length="227" mass="25729">MKCSVPYCINENTEPVKLKHVNGWPEVQLCNFHAERFKFIDDELDSLAQTRGFNETYFMFYIPIELLKQALLAFGMGLNEPSAIMARSALEAALFYRLIAKDLKFNNNGVLVSYTPDDQNINMLKDKKIGFQFLINCAKIGGLLNNNLTECANKVKNNGDHIAHLAEQFTRKLTEASKSSIKNNSSITNDLKIWLDNEEAKKNIDCAVEVMKHLIEETYKLASVAKT</sequence>
<dbReference type="Proteomes" id="UP000193404">
    <property type="component" value="Chromosome"/>
</dbReference>
<dbReference type="GeneID" id="41591982"/>
<dbReference type="AlphaFoldDB" id="A0A1W6K399"/>
<organism evidence="1 2">
    <name type="scientific">Acidianus manzaensis</name>
    <dbReference type="NCBI Taxonomy" id="282676"/>
    <lineage>
        <taxon>Archaea</taxon>
        <taxon>Thermoproteota</taxon>
        <taxon>Thermoprotei</taxon>
        <taxon>Sulfolobales</taxon>
        <taxon>Sulfolobaceae</taxon>
        <taxon>Acidianus</taxon>
    </lineage>
</organism>